<reference evidence="1 2" key="1">
    <citation type="submission" date="2020-10" db="EMBL/GenBank/DDBJ databases">
        <title>Complete genome sequence of Paludibaculum fermentans P105T, a facultatively anaerobic acidobacterium capable of dissimilatory Fe(III) reduction.</title>
        <authorList>
            <person name="Dedysh S.N."/>
            <person name="Beletsky A.V."/>
            <person name="Kulichevskaya I.S."/>
            <person name="Mardanov A.V."/>
            <person name="Ravin N.V."/>
        </authorList>
    </citation>
    <scope>NUCLEOTIDE SEQUENCE [LARGE SCALE GENOMIC DNA]</scope>
    <source>
        <strain evidence="1 2">P105</strain>
    </source>
</reference>
<dbReference type="GO" id="GO:0022900">
    <property type="term" value="P:electron transport chain"/>
    <property type="evidence" value="ECO:0007669"/>
    <property type="project" value="InterPro"/>
</dbReference>
<dbReference type="AlphaFoldDB" id="A0A7S7NQU8"/>
<name>A0A7S7NQU8_PALFE</name>
<gene>
    <name evidence="1" type="ORF">IRI77_36225</name>
</gene>
<dbReference type="RefSeq" id="WP_194449789.1">
    <property type="nucleotide sequence ID" value="NZ_CP063849.1"/>
</dbReference>
<dbReference type="InterPro" id="IPR002321">
    <property type="entry name" value="Cyt_c_II"/>
</dbReference>
<dbReference type="GO" id="GO:0009055">
    <property type="term" value="F:electron transfer activity"/>
    <property type="evidence" value="ECO:0007669"/>
    <property type="project" value="InterPro"/>
</dbReference>
<dbReference type="Proteomes" id="UP000593892">
    <property type="component" value="Chromosome"/>
</dbReference>
<dbReference type="Gene3D" id="1.20.120.10">
    <property type="entry name" value="Cytochrome c/b562"/>
    <property type="match status" value="1"/>
</dbReference>
<proteinExistence type="predicted"/>
<protein>
    <recommendedName>
        <fullName evidence="3">Cytochrome c</fullName>
    </recommendedName>
</protein>
<dbReference type="PROSITE" id="PS51009">
    <property type="entry name" value="CYTCII"/>
    <property type="match status" value="1"/>
</dbReference>
<dbReference type="KEGG" id="pfer:IRI77_36225"/>
<dbReference type="SUPFAM" id="SSF47175">
    <property type="entry name" value="Cytochromes"/>
    <property type="match status" value="1"/>
</dbReference>
<evidence type="ECO:0000313" key="2">
    <source>
        <dbReference type="Proteomes" id="UP000593892"/>
    </source>
</evidence>
<dbReference type="EMBL" id="CP063849">
    <property type="protein sequence ID" value="QOY88126.1"/>
    <property type="molecule type" value="Genomic_DNA"/>
</dbReference>
<dbReference type="GO" id="GO:0005506">
    <property type="term" value="F:iron ion binding"/>
    <property type="evidence" value="ECO:0007669"/>
    <property type="project" value="InterPro"/>
</dbReference>
<evidence type="ECO:0000313" key="1">
    <source>
        <dbReference type="EMBL" id="QOY88126.1"/>
    </source>
</evidence>
<accession>A0A7S7NQU8</accession>
<organism evidence="1 2">
    <name type="scientific">Paludibaculum fermentans</name>
    <dbReference type="NCBI Taxonomy" id="1473598"/>
    <lineage>
        <taxon>Bacteria</taxon>
        <taxon>Pseudomonadati</taxon>
        <taxon>Acidobacteriota</taxon>
        <taxon>Terriglobia</taxon>
        <taxon>Bryobacterales</taxon>
        <taxon>Bryobacteraceae</taxon>
        <taxon>Paludibaculum</taxon>
    </lineage>
</organism>
<dbReference type="InterPro" id="IPR010980">
    <property type="entry name" value="Cyt_c/b562"/>
</dbReference>
<evidence type="ECO:0008006" key="3">
    <source>
        <dbReference type="Google" id="ProtNLM"/>
    </source>
</evidence>
<dbReference type="GO" id="GO:0020037">
    <property type="term" value="F:heme binding"/>
    <property type="evidence" value="ECO:0007669"/>
    <property type="project" value="InterPro"/>
</dbReference>
<sequence>MRCKLLTGFVFAVLASAGTAEHRKQSMDAAQEWKEELWEALSARDAKKSAKLAGKLAALGKAEEAEWKKAGQEDVRALAAQNSAAAREVLLSARAGRFEQALQAFGRLEATCRGCHDLHPEKRPPVR</sequence>
<keyword evidence="2" id="KW-1185">Reference proteome</keyword>